<evidence type="ECO:0000313" key="4">
    <source>
        <dbReference type="Proteomes" id="UP001333710"/>
    </source>
</evidence>
<accession>A0AA48HRZ9</accession>
<dbReference type="EMBL" id="AP027272">
    <property type="protein sequence ID" value="BDX07632.1"/>
    <property type="molecule type" value="Genomic_DNA"/>
</dbReference>
<feature type="domain" description="SIS" evidence="2">
    <location>
        <begin position="193"/>
        <end position="321"/>
    </location>
</feature>
<keyword evidence="3" id="KW-0808">Transferase</keyword>
<dbReference type="CDD" id="cd05008">
    <property type="entry name" value="SIS_GlmS_GlmD_1"/>
    <property type="match status" value="1"/>
</dbReference>
<dbReference type="SUPFAM" id="SSF53697">
    <property type="entry name" value="SIS domain"/>
    <property type="match status" value="1"/>
</dbReference>
<dbReference type="AlphaFoldDB" id="A0AA48HRZ9"/>
<dbReference type="GO" id="GO:0097367">
    <property type="term" value="F:carbohydrate derivative binding"/>
    <property type="evidence" value="ECO:0007669"/>
    <property type="project" value="InterPro"/>
</dbReference>
<reference evidence="3" key="1">
    <citation type="submission" date="2023-01" db="EMBL/GenBank/DDBJ databases">
        <title>Complete genome sequence of Planctobacterium marinum strain Dej080120_11.</title>
        <authorList>
            <person name="Ueki S."/>
            <person name="Maruyama F."/>
        </authorList>
    </citation>
    <scope>NUCLEOTIDE SEQUENCE</scope>
    <source>
        <strain evidence="3">Dej080120_11</strain>
    </source>
</reference>
<protein>
    <submittedName>
        <fullName evidence="3">Glutamine--fructose-6-phosphate aminotransferase</fullName>
    </submittedName>
</protein>
<dbReference type="CDD" id="cd05009">
    <property type="entry name" value="SIS_GlmS_GlmD_2"/>
    <property type="match status" value="1"/>
</dbReference>
<dbReference type="InterPro" id="IPR046348">
    <property type="entry name" value="SIS_dom_sf"/>
</dbReference>
<dbReference type="PANTHER" id="PTHR10937:SF8">
    <property type="entry name" value="AMINOTRANSFERASE-RELATED"/>
    <property type="match status" value="1"/>
</dbReference>
<keyword evidence="4" id="KW-1185">Reference proteome</keyword>
<dbReference type="InterPro" id="IPR001347">
    <property type="entry name" value="SIS_dom"/>
</dbReference>
<dbReference type="PROSITE" id="PS51464">
    <property type="entry name" value="SIS"/>
    <property type="match status" value="2"/>
</dbReference>
<gene>
    <name evidence="3" type="primary">nagB</name>
    <name evidence="3" type="ORF">MACH26_31530</name>
</gene>
<dbReference type="GO" id="GO:1901135">
    <property type="term" value="P:carbohydrate derivative metabolic process"/>
    <property type="evidence" value="ECO:0007669"/>
    <property type="project" value="InterPro"/>
</dbReference>
<keyword evidence="3" id="KW-0032">Aminotransferase</keyword>
<name>A0AA48HRZ9_9ALTE</name>
<dbReference type="KEGG" id="pmaw:MACH26_31530"/>
<organism evidence="3 4">
    <name type="scientific">Planctobacterium marinum</name>
    <dbReference type="NCBI Taxonomy" id="1631968"/>
    <lineage>
        <taxon>Bacteria</taxon>
        <taxon>Pseudomonadati</taxon>
        <taxon>Pseudomonadota</taxon>
        <taxon>Gammaproteobacteria</taxon>
        <taxon>Alteromonadales</taxon>
        <taxon>Alteromonadaceae</taxon>
        <taxon>Planctobacterium</taxon>
    </lineage>
</organism>
<sequence length="331" mass="35924">MSSLMAREALSTPDIIKQQLNANQPVVEHLVAEIKRRDIKMIMMVGRGSSDHAGVFAKYLFEVELGIPVCFAAPSVSGVYEKQLQLHNTLAIVISQSGKSPDLLNQTKAIQAAGAWCIALVNDGYSPLAALADAILPIRAEAELAVAATKSYMATLSALLQLTAVWKGDNNLLDDVHQLPNALHTITEGKPQLTAEFLRGLRHCVVLGRGFGYAIAREIALKLKEVCSIHAEAFSSAEFIHGPVTLVESELAVINIIIEDESLVVHQQQIKDVAHRGARLLTISHPECGLSPRLLPLLVMLRFYLDVEHVAQTMGMNPDAPPGLKKVTETV</sequence>
<dbReference type="Proteomes" id="UP001333710">
    <property type="component" value="Chromosome"/>
</dbReference>
<dbReference type="InterPro" id="IPR035490">
    <property type="entry name" value="GlmS/FrlB_SIS"/>
</dbReference>
<evidence type="ECO:0000259" key="2">
    <source>
        <dbReference type="PROSITE" id="PS51464"/>
    </source>
</evidence>
<feature type="domain" description="SIS" evidence="2">
    <location>
        <begin position="30"/>
        <end position="182"/>
    </location>
</feature>
<dbReference type="GO" id="GO:0008483">
    <property type="term" value="F:transaminase activity"/>
    <property type="evidence" value="ECO:0007669"/>
    <property type="project" value="UniProtKB-KW"/>
</dbReference>
<dbReference type="PANTHER" id="PTHR10937">
    <property type="entry name" value="GLUCOSAMINE--FRUCTOSE-6-PHOSPHATE AMINOTRANSFERASE, ISOMERIZING"/>
    <property type="match status" value="1"/>
</dbReference>
<evidence type="ECO:0000313" key="3">
    <source>
        <dbReference type="EMBL" id="BDX07632.1"/>
    </source>
</evidence>
<keyword evidence="1" id="KW-0677">Repeat</keyword>
<evidence type="ECO:0000256" key="1">
    <source>
        <dbReference type="ARBA" id="ARBA00022737"/>
    </source>
</evidence>
<proteinExistence type="predicted"/>
<dbReference type="InterPro" id="IPR035466">
    <property type="entry name" value="GlmS/AgaS_SIS"/>
</dbReference>
<dbReference type="Gene3D" id="3.40.50.10490">
    <property type="entry name" value="Glucose-6-phosphate isomerase like protein, domain 1"/>
    <property type="match status" value="2"/>
</dbReference>
<dbReference type="Pfam" id="PF01380">
    <property type="entry name" value="SIS"/>
    <property type="match status" value="2"/>
</dbReference>
<dbReference type="NCBIfam" id="NF046059">
    <property type="entry name" value="NagB_SO3506"/>
    <property type="match status" value="1"/>
</dbReference>